<evidence type="ECO:0000259" key="3">
    <source>
        <dbReference type="Pfam" id="PF08338"/>
    </source>
</evidence>
<dbReference type="AlphaFoldDB" id="A0A1Y1SF67"/>
<dbReference type="InterPro" id="IPR013549">
    <property type="entry name" value="DUF1731"/>
</dbReference>
<evidence type="ECO:0000256" key="1">
    <source>
        <dbReference type="ARBA" id="ARBA00009353"/>
    </source>
</evidence>
<dbReference type="Gene3D" id="3.40.50.720">
    <property type="entry name" value="NAD(P)-binding Rossmann-like Domain"/>
    <property type="match status" value="1"/>
</dbReference>
<dbReference type="PANTHER" id="PTHR11092:SF0">
    <property type="entry name" value="EPIMERASE FAMILY PROTEIN SDR39U1"/>
    <property type="match status" value="1"/>
</dbReference>
<organism evidence="4 5">
    <name type="scientific">Oceanococcus atlanticus</name>
    <dbReference type="NCBI Taxonomy" id="1317117"/>
    <lineage>
        <taxon>Bacteria</taxon>
        <taxon>Pseudomonadati</taxon>
        <taxon>Pseudomonadota</taxon>
        <taxon>Gammaproteobacteria</taxon>
        <taxon>Chromatiales</taxon>
        <taxon>Oceanococcaceae</taxon>
        <taxon>Oceanococcus</taxon>
    </lineage>
</organism>
<dbReference type="Proteomes" id="UP000192342">
    <property type="component" value="Unassembled WGS sequence"/>
</dbReference>
<dbReference type="InterPro" id="IPR036291">
    <property type="entry name" value="NAD(P)-bd_dom_sf"/>
</dbReference>
<dbReference type="STRING" id="1317117.ATO7_09892"/>
<dbReference type="InterPro" id="IPR010099">
    <property type="entry name" value="SDR39U1"/>
</dbReference>
<feature type="domain" description="NAD-dependent epimerase/dehydratase" evidence="2">
    <location>
        <begin position="3"/>
        <end position="212"/>
    </location>
</feature>
<sequence length="290" mass="31392">MNILLTGATGFIGQALLARLQAHRVWCLVRGPATLPAHARAIHDVAQIDQPLDAVINLAGENIGARRWSAARKQALRDSRIALTQALGQALQASGQRPAHWINASAVGFYGDAPGRVLDERSPAGDDFAAHLCADWEDSARRAAGEARLVIVRLGVVIGDGGMLDKLRWPFRLGLGAVMGPGPQHMPWVALDDAVAAIVQTLEQSQFQGVYNLVAPEAVSQRAFAQALGRAVHRPVLWRFPRPLLRIMMGEMADLVLVDQQVRPARLLDAGFAFRYPRVDAALEAAFHPA</sequence>
<gene>
    <name evidence="4" type="ORF">ATO7_09892</name>
</gene>
<evidence type="ECO:0000313" key="5">
    <source>
        <dbReference type="Proteomes" id="UP000192342"/>
    </source>
</evidence>
<dbReference type="OrthoDB" id="9801773at2"/>
<dbReference type="SUPFAM" id="SSF51735">
    <property type="entry name" value="NAD(P)-binding Rossmann-fold domains"/>
    <property type="match status" value="1"/>
</dbReference>
<comment type="caution">
    <text evidence="4">The sequence shown here is derived from an EMBL/GenBank/DDBJ whole genome shotgun (WGS) entry which is preliminary data.</text>
</comment>
<reference evidence="4 5" key="1">
    <citation type="submission" date="2013-04" db="EMBL/GenBank/DDBJ databases">
        <title>Oceanococcus atlanticus 22II-S10r2 Genome Sequencing.</title>
        <authorList>
            <person name="Lai Q."/>
            <person name="Li G."/>
            <person name="Shao Z."/>
        </authorList>
    </citation>
    <scope>NUCLEOTIDE SEQUENCE [LARGE SCALE GENOMIC DNA]</scope>
    <source>
        <strain evidence="4 5">22II-S10r2</strain>
    </source>
</reference>
<accession>A0A1Y1SF67</accession>
<dbReference type="NCBIfam" id="TIGR01777">
    <property type="entry name" value="yfcH"/>
    <property type="match status" value="1"/>
</dbReference>
<dbReference type="Pfam" id="PF08338">
    <property type="entry name" value="DUF1731"/>
    <property type="match status" value="1"/>
</dbReference>
<dbReference type="PANTHER" id="PTHR11092">
    <property type="entry name" value="SUGAR NUCLEOTIDE EPIMERASE RELATED"/>
    <property type="match status" value="1"/>
</dbReference>
<protein>
    <recommendedName>
        <fullName evidence="6">TIGR01777 family protein</fullName>
    </recommendedName>
</protein>
<feature type="domain" description="DUF1731" evidence="3">
    <location>
        <begin position="241"/>
        <end position="285"/>
    </location>
</feature>
<evidence type="ECO:0000259" key="2">
    <source>
        <dbReference type="Pfam" id="PF01370"/>
    </source>
</evidence>
<dbReference type="Pfam" id="PF01370">
    <property type="entry name" value="Epimerase"/>
    <property type="match status" value="1"/>
</dbReference>
<comment type="similarity">
    <text evidence="1">Belongs to the NAD(P)-dependent epimerase/dehydratase family. SDR39U1 subfamily.</text>
</comment>
<evidence type="ECO:0008006" key="6">
    <source>
        <dbReference type="Google" id="ProtNLM"/>
    </source>
</evidence>
<name>A0A1Y1SF67_9GAMM</name>
<proteinExistence type="inferred from homology"/>
<dbReference type="RefSeq" id="WP_083561587.1">
    <property type="nucleotide sequence ID" value="NZ_AQQV01000002.1"/>
</dbReference>
<evidence type="ECO:0000313" key="4">
    <source>
        <dbReference type="EMBL" id="ORE87344.1"/>
    </source>
</evidence>
<dbReference type="EMBL" id="AQQV01000002">
    <property type="protein sequence ID" value="ORE87344.1"/>
    <property type="molecule type" value="Genomic_DNA"/>
</dbReference>
<keyword evidence="5" id="KW-1185">Reference proteome</keyword>
<dbReference type="InterPro" id="IPR001509">
    <property type="entry name" value="Epimerase_deHydtase"/>
</dbReference>